<keyword evidence="4 7" id="KW-0732">Signal</keyword>
<dbReference type="GO" id="GO:0030288">
    <property type="term" value="C:outer membrane-bounded periplasmic space"/>
    <property type="evidence" value="ECO:0007669"/>
    <property type="project" value="TreeGrafter"/>
</dbReference>
<dbReference type="GO" id="GO:0046872">
    <property type="term" value="F:metal ion binding"/>
    <property type="evidence" value="ECO:0007669"/>
    <property type="project" value="UniProtKB-KW"/>
</dbReference>
<dbReference type="Proteomes" id="UP000198925">
    <property type="component" value="Unassembled WGS sequence"/>
</dbReference>
<evidence type="ECO:0000313" key="9">
    <source>
        <dbReference type="Proteomes" id="UP000198925"/>
    </source>
</evidence>
<dbReference type="GO" id="GO:0015689">
    <property type="term" value="P:molybdate ion transport"/>
    <property type="evidence" value="ECO:0007669"/>
    <property type="project" value="InterPro"/>
</dbReference>
<comment type="similarity">
    <text evidence="1">Belongs to the bacterial solute-binding protein ModA family.</text>
</comment>
<dbReference type="GO" id="GO:0030973">
    <property type="term" value="F:molybdate ion binding"/>
    <property type="evidence" value="ECO:0007669"/>
    <property type="project" value="TreeGrafter"/>
</dbReference>
<organism evidence="8 9">
    <name type="scientific">Belnapia rosea</name>
    <dbReference type="NCBI Taxonomy" id="938405"/>
    <lineage>
        <taxon>Bacteria</taxon>
        <taxon>Pseudomonadati</taxon>
        <taxon>Pseudomonadota</taxon>
        <taxon>Alphaproteobacteria</taxon>
        <taxon>Acetobacterales</taxon>
        <taxon>Roseomonadaceae</taxon>
        <taxon>Belnapia</taxon>
    </lineage>
</organism>
<reference evidence="8 9" key="1">
    <citation type="submission" date="2016-10" db="EMBL/GenBank/DDBJ databases">
        <authorList>
            <person name="de Groot N.N."/>
        </authorList>
    </citation>
    <scope>NUCLEOTIDE SEQUENCE [LARGE SCALE GENOMIC DNA]</scope>
    <source>
        <strain evidence="8 9">CPCC 100156</strain>
    </source>
</reference>
<dbReference type="FunFam" id="3.40.190.10:FF:000035">
    <property type="entry name" value="Molybdate ABC transporter substrate-binding protein"/>
    <property type="match status" value="1"/>
</dbReference>
<feature type="binding site" evidence="6">
    <location>
        <position position="194"/>
    </location>
    <ligand>
        <name>molybdate</name>
        <dbReference type="ChEBI" id="CHEBI:36264"/>
    </ligand>
</feature>
<dbReference type="NCBIfam" id="NF007958">
    <property type="entry name" value="PRK10677.1"/>
    <property type="match status" value="1"/>
</dbReference>
<gene>
    <name evidence="8" type="ORF">SAMN04487779_101311</name>
</gene>
<dbReference type="GO" id="GO:1901359">
    <property type="term" value="F:tungstate binding"/>
    <property type="evidence" value="ECO:0007669"/>
    <property type="project" value="UniProtKB-ARBA"/>
</dbReference>
<sequence length="260" mass="27515">MRRRPLLALPLLAMPASSRAQEAPSITVFAAASLQDALRALEPAWRAAAPGHALLRLSFAASSALARQIEQGAPADLFMSADEPWMDYLVERRLIETSTRVSPLGNALVLVAPASAAQAHVRLGRDTDLAAWLGPQGRLATGDPAHVPVGRYAQAALGWMGQWAAIAPRMARADNVRSALLLVERGEAPLGIVYATDAALSRGVKVIGTFPGESHPVITYPFALTSRGAGHPQARALLAFLAGAEAAPSWQRFGFILRAP</sequence>
<dbReference type="SUPFAM" id="SSF53850">
    <property type="entry name" value="Periplasmic binding protein-like II"/>
    <property type="match status" value="1"/>
</dbReference>
<dbReference type="PANTHER" id="PTHR30632:SF17">
    <property type="entry name" value="MOLYBDATE-BINDING PROTEIN MODA"/>
    <property type="match status" value="1"/>
</dbReference>
<dbReference type="InterPro" id="IPR005950">
    <property type="entry name" value="ModA"/>
</dbReference>
<dbReference type="RefSeq" id="WP_090664254.1">
    <property type="nucleotide sequence ID" value="NZ_FMZX01000013.1"/>
</dbReference>
<keyword evidence="3 6" id="KW-0479">Metal-binding</keyword>
<evidence type="ECO:0000256" key="4">
    <source>
        <dbReference type="ARBA" id="ARBA00022729"/>
    </source>
</evidence>
<evidence type="ECO:0000256" key="1">
    <source>
        <dbReference type="ARBA" id="ARBA00009175"/>
    </source>
</evidence>
<feature type="chain" id="PRO_5011769663" evidence="7">
    <location>
        <begin position="21"/>
        <end position="260"/>
    </location>
</feature>
<feature type="binding site" evidence="6">
    <location>
        <position position="62"/>
    </location>
    <ligand>
        <name>molybdate</name>
        <dbReference type="ChEBI" id="CHEBI:36264"/>
    </ligand>
</feature>
<evidence type="ECO:0000256" key="2">
    <source>
        <dbReference type="ARBA" id="ARBA00022505"/>
    </source>
</evidence>
<name>A0A1G6XWA1_9PROT</name>
<dbReference type="AlphaFoldDB" id="A0A1G6XWA1"/>
<dbReference type="NCBIfam" id="TIGR01256">
    <property type="entry name" value="modA"/>
    <property type="match status" value="1"/>
</dbReference>
<protein>
    <submittedName>
        <fullName evidence="8">Molybdate transport system substrate-binding protein</fullName>
    </submittedName>
</protein>
<evidence type="ECO:0000256" key="6">
    <source>
        <dbReference type="PIRSR" id="PIRSR004846-1"/>
    </source>
</evidence>
<feature type="signal peptide" evidence="7">
    <location>
        <begin position="1"/>
        <end position="20"/>
    </location>
</feature>
<feature type="binding site" evidence="6">
    <location>
        <position position="176"/>
    </location>
    <ligand>
        <name>molybdate</name>
        <dbReference type="ChEBI" id="CHEBI:36264"/>
    </ligand>
</feature>
<evidence type="ECO:0000256" key="5">
    <source>
        <dbReference type="ARBA" id="ARBA00062515"/>
    </source>
</evidence>
<dbReference type="Pfam" id="PF13531">
    <property type="entry name" value="SBP_bac_11"/>
    <property type="match status" value="1"/>
</dbReference>
<feature type="binding site" evidence="6">
    <location>
        <position position="33"/>
    </location>
    <ligand>
        <name>molybdate</name>
        <dbReference type="ChEBI" id="CHEBI:36264"/>
    </ligand>
</feature>
<dbReference type="PIRSF" id="PIRSF004846">
    <property type="entry name" value="ModA"/>
    <property type="match status" value="1"/>
</dbReference>
<dbReference type="PANTHER" id="PTHR30632">
    <property type="entry name" value="MOLYBDATE-BINDING PERIPLASMIC PROTEIN"/>
    <property type="match status" value="1"/>
</dbReference>
<evidence type="ECO:0000313" key="8">
    <source>
        <dbReference type="EMBL" id="SDD82449.1"/>
    </source>
</evidence>
<comment type="subunit">
    <text evidence="5">The complex is composed of two ATP-binding proteins (ModC), two transmembrane proteins (ModB) and a solute-binding protein (ModA).</text>
</comment>
<evidence type="ECO:0000256" key="3">
    <source>
        <dbReference type="ARBA" id="ARBA00022723"/>
    </source>
</evidence>
<accession>A0A1G6XWA1</accession>
<dbReference type="Gene3D" id="3.40.190.10">
    <property type="entry name" value="Periplasmic binding protein-like II"/>
    <property type="match status" value="2"/>
</dbReference>
<proteinExistence type="inferred from homology"/>
<dbReference type="STRING" id="938405.SAMN02927895_04593"/>
<keyword evidence="9" id="KW-1185">Reference proteome</keyword>
<dbReference type="EMBL" id="FMZX01000013">
    <property type="protein sequence ID" value="SDD82449.1"/>
    <property type="molecule type" value="Genomic_DNA"/>
</dbReference>
<dbReference type="InterPro" id="IPR050682">
    <property type="entry name" value="ModA/WtpA"/>
</dbReference>
<evidence type="ECO:0000256" key="7">
    <source>
        <dbReference type="SAM" id="SignalP"/>
    </source>
</evidence>
<keyword evidence="2 6" id="KW-0500">Molybdenum</keyword>